<reference evidence="2" key="1">
    <citation type="submission" date="2020-05" db="EMBL/GenBank/DDBJ databases">
        <authorList>
            <person name="Chiriac C."/>
            <person name="Salcher M."/>
            <person name="Ghai R."/>
            <person name="Kavagutti S V."/>
        </authorList>
    </citation>
    <scope>NUCLEOTIDE SEQUENCE</scope>
</reference>
<evidence type="ECO:0000256" key="1">
    <source>
        <dbReference type="SAM" id="MobiDB-lite"/>
    </source>
</evidence>
<name>A0A6J7EC04_9ZZZZ</name>
<sequence length="193" mass="19784">MKRLSSIAVLCLVVGACSSGSGGSSPTFTAVPATDPAGSEPTTTPTTTSPTGLPSVTDTAEAVAYLASHGVKCDRVDVENEGATESPVGAYARAMCYRTGAETLELLVYRSSADRDLKRPEMMSLPCDTSADLKALAGAVMTLAEGENFDVRAADSDDLTRDSLALLNAATEKAARVTGLRIGHASFTCATGS</sequence>
<protein>
    <submittedName>
        <fullName evidence="2">Unannotated protein</fullName>
    </submittedName>
</protein>
<proteinExistence type="predicted"/>
<gene>
    <name evidence="2" type="ORF">UFOPK3376_01504</name>
</gene>
<dbReference type="EMBL" id="CAFBLP010000034">
    <property type="protein sequence ID" value="CAB4880762.1"/>
    <property type="molecule type" value="Genomic_DNA"/>
</dbReference>
<accession>A0A6J7EC04</accession>
<organism evidence="2">
    <name type="scientific">freshwater metagenome</name>
    <dbReference type="NCBI Taxonomy" id="449393"/>
    <lineage>
        <taxon>unclassified sequences</taxon>
        <taxon>metagenomes</taxon>
        <taxon>ecological metagenomes</taxon>
    </lineage>
</organism>
<feature type="compositionally biased region" description="Low complexity" evidence="1">
    <location>
        <begin position="41"/>
        <end position="51"/>
    </location>
</feature>
<feature type="region of interest" description="Disordered" evidence="1">
    <location>
        <begin position="19"/>
        <end position="55"/>
    </location>
</feature>
<dbReference type="PROSITE" id="PS51257">
    <property type="entry name" value="PROKAR_LIPOPROTEIN"/>
    <property type="match status" value="1"/>
</dbReference>
<dbReference type="AlphaFoldDB" id="A0A6J7EC04"/>
<evidence type="ECO:0000313" key="2">
    <source>
        <dbReference type="EMBL" id="CAB4880762.1"/>
    </source>
</evidence>